<gene>
    <name evidence="1" type="ORF">HT576_17110</name>
    <name evidence="2" type="ORF">HTZ84_03365</name>
</gene>
<organism evidence="1 3">
    <name type="scientific">Haloterrigena gelatinilytica</name>
    <dbReference type="NCBI Taxonomy" id="2741724"/>
    <lineage>
        <taxon>Archaea</taxon>
        <taxon>Methanobacteriati</taxon>
        <taxon>Methanobacteriota</taxon>
        <taxon>Stenosarchaea group</taxon>
        <taxon>Halobacteria</taxon>
        <taxon>Halobacteriales</taxon>
        <taxon>Natrialbaceae</taxon>
        <taxon>Haloterrigena</taxon>
    </lineage>
</organism>
<dbReference type="EMBL" id="JABURA010000001">
    <property type="protein sequence ID" value="NUB92729.1"/>
    <property type="molecule type" value="Genomic_DNA"/>
</dbReference>
<dbReference type="OrthoDB" id="202330at2157"/>
<dbReference type="RefSeq" id="WP_174679390.1">
    <property type="nucleotide sequence ID" value="NZ_JABUQZ010000001.1"/>
</dbReference>
<comment type="caution">
    <text evidence="1">The sequence shown here is derived from an EMBL/GenBank/DDBJ whole genome shotgun (WGS) entry which is preliminary data.</text>
</comment>
<dbReference type="Proteomes" id="UP001016761">
    <property type="component" value="Unassembled WGS sequence"/>
</dbReference>
<dbReference type="Proteomes" id="UP000728647">
    <property type="component" value="Unassembled WGS sequence"/>
</dbReference>
<accession>A0A8J8KIY5</accession>
<evidence type="ECO:0000313" key="2">
    <source>
        <dbReference type="EMBL" id="NUC71356.1"/>
    </source>
</evidence>
<evidence type="ECO:0000313" key="3">
    <source>
        <dbReference type="Proteomes" id="UP000728647"/>
    </source>
</evidence>
<reference evidence="1 4" key="1">
    <citation type="submission" date="2020-06" db="EMBL/GenBank/DDBJ databases">
        <title>Haloterrigena sp. nov., an extremely halophilic archaeon isolated from a saline sediment.</title>
        <authorList>
            <person name="Liu B.-B."/>
        </authorList>
    </citation>
    <scope>NUCLEOTIDE SEQUENCE</scope>
    <source>
        <strain evidence="1">SYSU A121-1</strain>
        <strain evidence="2 4">SYSU A558-1</strain>
    </source>
</reference>
<name>A0A8J8KIY5_9EURY</name>
<dbReference type="PROSITE" id="PS51257">
    <property type="entry name" value="PROKAR_LIPOPROTEIN"/>
    <property type="match status" value="1"/>
</dbReference>
<evidence type="ECO:0000313" key="4">
    <source>
        <dbReference type="Proteomes" id="UP001016761"/>
    </source>
</evidence>
<dbReference type="AlphaFoldDB" id="A0A8J8KIY5"/>
<proteinExistence type="predicted"/>
<keyword evidence="4" id="KW-1185">Reference proteome</keyword>
<protein>
    <submittedName>
        <fullName evidence="1">Uncharacterized protein</fullName>
    </submittedName>
</protein>
<evidence type="ECO:0000313" key="1">
    <source>
        <dbReference type="EMBL" id="NUB92729.1"/>
    </source>
</evidence>
<dbReference type="EMBL" id="JABUQZ010000001">
    <property type="protein sequence ID" value="NUC71356.1"/>
    <property type="molecule type" value="Genomic_DNA"/>
</dbReference>
<sequence>MTDSGPRRRDVLVAVSGTSLLLAGCSESDASVEDTGYGAAYGSEYGRGGEQS</sequence>